<dbReference type="GO" id="GO:0042026">
    <property type="term" value="P:protein refolding"/>
    <property type="evidence" value="ECO:0007669"/>
    <property type="project" value="TreeGrafter"/>
</dbReference>
<dbReference type="AlphaFoldDB" id="A0A6I9S7V0"/>
<evidence type="ECO:0000313" key="3">
    <source>
        <dbReference type="Proteomes" id="UP000504607"/>
    </source>
</evidence>
<dbReference type="InterPro" id="IPR036869">
    <property type="entry name" value="J_dom_sf"/>
</dbReference>
<feature type="transmembrane region" description="Helical" evidence="1">
    <location>
        <begin position="235"/>
        <end position="260"/>
    </location>
</feature>
<dbReference type="InterPro" id="IPR018253">
    <property type="entry name" value="DnaJ_domain_CS"/>
</dbReference>
<name>A0A6I9S7V0_ELAGV</name>
<keyword evidence="1" id="KW-0812">Transmembrane</keyword>
<dbReference type="GO" id="GO:0005783">
    <property type="term" value="C:endoplasmic reticulum"/>
    <property type="evidence" value="ECO:0007669"/>
    <property type="project" value="UniProtKB-ARBA"/>
</dbReference>
<dbReference type="RefSeq" id="XP_010934842.1">
    <property type="nucleotide sequence ID" value="XM_010936540.2"/>
</dbReference>
<dbReference type="CDD" id="cd06257">
    <property type="entry name" value="DnaJ"/>
    <property type="match status" value="1"/>
</dbReference>
<dbReference type="GeneID" id="105054903"/>
<reference evidence="4" key="1">
    <citation type="submission" date="2025-08" db="UniProtKB">
        <authorList>
            <consortium name="RefSeq"/>
        </authorList>
    </citation>
    <scope>IDENTIFICATION</scope>
</reference>
<dbReference type="Proteomes" id="UP000504607">
    <property type="component" value="Chromosome 1"/>
</dbReference>
<feature type="transmembrane region" description="Helical" evidence="1">
    <location>
        <begin position="197"/>
        <end position="223"/>
    </location>
</feature>
<dbReference type="PANTHER" id="PTHR43096:SF58">
    <property type="entry name" value="CHAPERONE DNAJ-DOMAIN SUPERFAMILY PROTEIN"/>
    <property type="match status" value="1"/>
</dbReference>
<dbReference type="GO" id="GO:0051082">
    <property type="term" value="F:unfolded protein binding"/>
    <property type="evidence" value="ECO:0007669"/>
    <property type="project" value="TreeGrafter"/>
</dbReference>
<dbReference type="SMART" id="SM00271">
    <property type="entry name" value="DnaJ"/>
    <property type="match status" value="1"/>
</dbReference>
<dbReference type="InterPro" id="IPR001623">
    <property type="entry name" value="DnaJ_domain"/>
</dbReference>
<evidence type="ECO:0000313" key="4">
    <source>
        <dbReference type="RefSeq" id="XP_010934842.1"/>
    </source>
</evidence>
<protein>
    <submittedName>
        <fullName evidence="4">Uncharacterized protein LOC105054903 isoform X1</fullName>
    </submittedName>
</protein>
<dbReference type="PROSITE" id="PS00636">
    <property type="entry name" value="DNAJ_1"/>
    <property type="match status" value="1"/>
</dbReference>
<gene>
    <name evidence="4" type="primary">LOC105054903</name>
</gene>
<feature type="transmembrane region" description="Helical" evidence="1">
    <location>
        <begin position="267"/>
        <end position="285"/>
    </location>
</feature>
<dbReference type="InParanoid" id="A0A6I9S7V0"/>
<keyword evidence="3" id="KW-1185">Reference proteome</keyword>
<dbReference type="Gene3D" id="1.10.287.110">
    <property type="entry name" value="DnaJ domain"/>
    <property type="match status" value="1"/>
</dbReference>
<evidence type="ECO:0000256" key="1">
    <source>
        <dbReference type="SAM" id="Phobius"/>
    </source>
</evidence>
<dbReference type="PANTHER" id="PTHR43096">
    <property type="entry name" value="DNAJ HOMOLOG 1, MITOCHONDRIAL-RELATED"/>
    <property type="match status" value="1"/>
</dbReference>
<keyword evidence="1" id="KW-0472">Membrane</keyword>
<dbReference type="SUPFAM" id="SSF46565">
    <property type="entry name" value="Chaperone J-domain"/>
    <property type="match status" value="1"/>
</dbReference>
<dbReference type="KEGG" id="egu:105054903"/>
<sequence length="307" mass="34553">MQSSFLLPWPSSSDGGGGLFLPSRKSISFVGLWAWAGGRGRRSADRAGPVAAGTGSLGGEQDHYAVLGLSRSASAADVKRAYRLLARKYHPDVSKDLQAGEMFKSIRCAYEVLSDEVSRAHYDITLKYPRASGRPQRRNWTRDPDSEEMRRIYRWAELKQRMHHEKQKRQYSWYYQKKPYQENSNYERGSFSEVLRFAFFILFFMQTVGSRASLTICGLMALLDRQLDIGYKAGYIIAWILGGSGGILLTLCINFISWLCGKNSSNLVALVVVALWLGANLARFSPLPQGAVLTLLYMSIKLQLDLK</sequence>
<dbReference type="OrthoDB" id="376357at2759"/>
<feature type="domain" description="J" evidence="2">
    <location>
        <begin position="62"/>
        <end position="126"/>
    </location>
</feature>
<organism evidence="3 4">
    <name type="scientific">Elaeis guineensis var. tenera</name>
    <name type="common">Oil palm</name>
    <dbReference type="NCBI Taxonomy" id="51953"/>
    <lineage>
        <taxon>Eukaryota</taxon>
        <taxon>Viridiplantae</taxon>
        <taxon>Streptophyta</taxon>
        <taxon>Embryophyta</taxon>
        <taxon>Tracheophyta</taxon>
        <taxon>Spermatophyta</taxon>
        <taxon>Magnoliopsida</taxon>
        <taxon>Liliopsida</taxon>
        <taxon>Arecaceae</taxon>
        <taxon>Arecoideae</taxon>
        <taxon>Cocoseae</taxon>
        <taxon>Elaeidinae</taxon>
        <taxon>Elaeis</taxon>
    </lineage>
</organism>
<dbReference type="PROSITE" id="PS50076">
    <property type="entry name" value="DNAJ_2"/>
    <property type="match status" value="1"/>
</dbReference>
<proteinExistence type="predicted"/>
<accession>A0A6I9S7V0</accession>
<dbReference type="PRINTS" id="PR00625">
    <property type="entry name" value="JDOMAIN"/>
</dbReference>
<keyword evidence="1" id="KW-1133">Transmembrane helix</keyword>
<evidence type="ECO:0000259" key="2">
    <source>
        <dbReference type="PROSITE" id="PS50076"/>
    </source>
</evidence>
<dbReference type="Pfam" id="PF00226">
    <property type="entry name" value="DnaJ"/>
    <property type="match status" value="1"/>
</dbReference>